<reference evidence="2" key="1">
    <citation type="journal article" date="2014" name="Nat. Commun.">
        <title>The rainbow trout genome provides novel insights into evolution after whole-genome duplication in vertebrates.</title>
        <authorList>
            <person name="Berthelot C."/>
            <person name="Brunet F."/>
            <person name="Chalopin D."/>
            <person name="Juanchich A."/>
            <person name="Bernard M."/>
            <person name="Noel B."/>
            <person name="Bento P."/>
            <person name="Da Silva C."/>
            <person name="Labadie K."/>
            <person name="Alberti A."/>
            <person name="Aury J.M."/>
            <person name="Louis A."/>
            <person name="Dehais P."/>
            <person name="Bardou P."/>
            <person name="Montfort J."/>
            <person name="Klopp C."/>
            <person name="Cabau C."/>
            <person name="Gaspin C."/>
            <person name="Thorgaard G.H."/>
            <person name="Boussaha M."/>
            <person name="Quillet E."/>
            <person name="Guyomard R."/>
            <person name="Galiana D."/>
            <person name="Bobe J."/>
            <person name="Volff J.N."/>
            <person name="Genet C."/>
            <person name="Wincker P."/>
            <person name="Jaillon O."/>
            <person name="Roest Crollius H."/>
            <person name="Guiguen Y."/>
        </authorList>
    </citation>
    <scope>NUCLEOTIDE SEQUENCE [LARGE SCALE GENOMIC DNA]</scope>
</reference>
<dbReference type="AlphaFoldDB" id="A0A060W4E2"/>
<feature type="compositionally biased region" description="Basic residues" evidence="1">
    <location>
        <begin position="18"/>
        <end position="31"/>
    </location>
</feature>
<dbReference type="PANTHER" id="PTHR23313">
    <property type="entry name" value="TSEC1-RELATED"/>
    <property type="match status" value="1"/>
</dbReference>
<feature type="region of interest" description="Disordered" evidence="1">
    <location>
        <begin position="1"/>
        <end position="31"/>
    </location>
</feature>
<sequence>MTKKRVTSKSNSQNRPGYQRKRHAFKTLKAKNKKLEKQKAELIVGCKKQLKLIDTLKRQKMHLEAAKMLSFTEEGFMKALDWGKS</sequence>
<dbReference type="Proteomes" id="UP000193380">
    <property type="component" value="Unassembled WGS sequence"/>
</dbReference>
<evidence type="ECO:0000313" key="3">
    <source>
        <dbReference type="Proteomes" id="UP000193380"/>
    </source>
</evidence>
<gene>
    <name evidence="2" type="ORF">GSONMT00066089001</name>
</gene>
<organism evidence="2 3">
    <name type="scientific">Oncorhynchus mykiss</name>
    <name type="common">Rainbow trout</name>
    <name type="synonym">Salmo gairdneri</name>
    <dbReference type="NCBI Taxonomy" id="8022"/>
    <lineage>
        <taxon>Eukaryota</taxon>
        <taxon>Metazoa</taxon>
        <taxon>Chordata</taxon>
        <taxon>Craniata</taxon>
        <taxon>Vertebrata</taxon>
        <taxon>Euteleostomi</taxon>
        <taxon>Actinopterygii</taxon>
        <taxon>Neopterygii</taxon>
        <taxon>Teleostei</taxon>
        <taxon>Protacanthopterygii</taxon>
        <taxon>Salmoniformes</taxon>
        <taxon>Salmonidae</taxon>
        <taxon>Salmoninae</taxon>
        <taxon>Oncorhynchus</taxon>
    </lineage>
</organism>
<protein>
    <submittedName>
        <fullName evidence="2">Uncharacterized protein</fullName>
    </submittedName>
</protein>
<dbReference type="PANTHER" id="PTHR23313:SF0">
    <property type="entry name" value="TESTIS-EXPRESSED PROTEIN 9"/>
    <property type="match status" value="1"/>
</dbReference>
<dbReference type="STRING" id="8022.A0A060W4E2"/>
<name>A0A060W4E2_ONCMY</name>
<proteinExistence type="predicted"/>
<accession>A0A060W4E2</accession>
<reference evidence="2" key="2">
    <citation type="submission" date="2014-03" db="EMBL/GenBank/DDBJ databases">
        <authorList>
            <person name="Genoscope - CEA"/>
        </authorList>
    </citation>
    <scope>NUCLEOTIDE SEQUENCE</scope>
</reference>
<dbReference type="EMBL" id="FR904391">
    <property type="protein sequence ID" value="CDQ61896.1"/>
    <property type="molecule type" value="Genomic_DNA"/>
</dbReference>
<evidence type="ECO:0000313" key="2">
    <source>
        <dbReference type="EMBL" id="CDQ61896.1"/>
    </source>
</evidence>
<dbReference type="PaxDb" id="8022-A0A060W4E2"/>
<evidence type="ECO:0000256" key="1">
    <source>
        <dbReference type="SAM" id="MobiDB-lite"/>
    </source>
</evidence>